<dbReference type="InterPro" id="IPR050131">
    <property type="entry name" value="Peptidase_S8_subtilisin-like"/>
</dbReference>
<evidence type="ECO:0000256" key="5">
    <source>
        <dbReference type="PROSITE-ProRule" id="PRU01240"/>
    </source>
</evidence>
<dbReference type="SUPFAM" id="SSF52743">
    <property type="entry name" value="Subtilisin-like"/>
    <property type="match status" value="1"/>
</dbReference>
<evidence type="ECO:0000256" key="6">
    <source>
        <dbReference type="SAM" id="MobiDB-lite"/>
    </source>
</evidence>
<dbReference type="InterPro" id="IPR022398">
    <property type="entry name" value="Peptidase_S8_His-AS"/>
</dbReference>
<evidence type="ECO:0000313" key="9">
    <source>
        <dbReference type="Proteomes" id="UP000085678"/>
    </source>
</evidence>
<gene>
    <name evidence="10" type="primary">LOC106158943</name>
</gene>
<evidence type="ECO:0000256" key="3">
    <source>
        <dbReference type="ARBA" id="ARBA00022801"/>
    </source>
</evidence>
<dbReference type="PROSITE" id="PS51892">
    <property type="entry name" value="SUBTILASE"/>
    <property type="match status" value="1"/>
</dbReference>
<accession>A0A1S3HY83</accession>
<dbReference type="PRINTS" id="PR00723">
    <property type="entry name" value="SUBTILISIN"/>
</dbReference>
<dbReference type="Pfam" id="PF00082">
    <property type="entry name" value="Peptidase_S8"/>
    <property type="match status" value="1"/>
</dbReference>
<dbReference type="InterPro" id="IPR034193">
    <property type="entry name" value="PCSK9_ProteinaseK-like"/>
</dbReference>
<dbReference type="KEGG" id="lak:106158943"/>
<dbReference type="InterPro" id="IPR036852">
    <property type="entry name" value="Peptidase_S8/S53_dom_sf"/>
</dbReference>
<comment type="similarity">
    <text evidence="1 5">Belongs to the peptidase S8 family.</text>
</comment>
<evidence type="ECO:0000256" key="7">
    <source>
        <dbReference type="SAM" id="SignalP"/>
    </source>
</evidence>
<keyword evidence="4 5" id="KW-0720">Serine protease</keyword>
<dbReference type="AlphaFoldDB" id="A0A1S3HY83"/>
<reference evidence="10" key="1">
    <citation type="submission" date="2025-08" db="UniProtKB">
        <authorList>
            <consortium name="RefSeq"/>
        </authorList>
    </citation>
    <scope>IDENTIFICATION</scope>
    <source>
        <tissue evidence="10">Gonads</tissue>
    </source>
</reference>
<dbReference type="InterPro" id="IPR000209">
    <property type="entry name" value="Peptidase_S8/S53_dom"/>
</dbReference>
<feature type="chain" id="PRO_5010363346" evidence="7">
    <location>
        <begin position="23"/>
        <end position="527"/>
    </location>
</feature>
<dbReference type="PROSITE" id="PS00136">
    <property type="entry name" value="SUBTILASE_ASP"/>
    <property type="match status" value="1"/>
</dbReference>
<keyword evidence="9" id="KW-1185">Reference proteome</keyword>
<keyword evidence="2 5" id="KW-0645">Protease</keyword>
<feature type="domain" description="Peptidase S8/S53" evidence="8">
    <location>
        <begin position="275"/>
        <end position="507"/>
    </location>
</feature>
<protein>
    <submittedName>
        <fullName evidence="10">Uncharacterized protein LOC106158943</fullName>
    </submittedName>
</protein>
<proteinExistence type="inferred from homology"/>
<sequence length="527" mass="55304">MLCHTTLVLYCLCLGLISQGMAVNLWPQWLVGTTNNNNNNNNNFGGPWWLLPATTTTATTTNNNNPPSSNSFDWFQRVFNNKNGGQKTNGNNNNNNNNNSNKGGNNPAWLPDSLFGAGGAPSPPAGASIRAASIKIKPAMVKKKLRMAMKPAGDGHSYIIKLKENAIVGAAVVNMGDAIRKNSKNIFAAGVKKVTTVGRKKFLKVRAEKRAVEEVLNFNEVEYIEQDVQVSAAAYCATESNIASWGKDSLDKRNAVMDNKYSPLGNDGAVVRTYVVDSGVRQDHDEFTGRLILGPSYTNDNPQPSSGEDQFNHGTLVASAIAGNLYGASNKATLVSVRILDGQGNGFTSDLVTAIGYAITDCGQQQGIRCTINLSLSGGGTSQAAADAIEQAVQANIPVIGAAGNGGYDSCNTVPGSAPEAIVVGAVDNQFAFPSSISNYGTCIDILAAGVDILGASSFGPTATTTKSGTSFATAYVTGVVNDYLSAVPSASVLTVKQFLSGWATRNAVSNVPSGTDNVLLYVGCFW</sequence>
<keyword evidence="3 5" id="KW-0378">Hydrolase</keyword>
<evidence type="ECO:0000259" key="8">
    <source>
        <dbReference type="Pfam" id="PF00082"/>
    </source>
</evidence>
<feature type="active site" description="Charge relay system" evidence="5">
    <location>
        <position position="277"/>
    </location>
</feature>
<evidence type="ECO:0000313" key="10">
    <source>
        <dbReference type="RefSeq" id="XP_013390526.1"/>
    </source>
</evidence>
<dbReference type="PANTHER" id="PTHR43806:SF11">
    <property type="entry name" value="CEREVISIN-RELATED"/>
    <property type="match status" value="1"/>
</dbReference>
<dbReference type="GO" id="GO:0005615">
    <property type="term" value="C:extracellular space"/>
    <property type="evidence" value="ECO:0007669"/>
    <property type="project" value="TreeGrafter"/>
</dbReference>
<dbReference type="PROSITE" id="PS00137">
    <property type="entry name" value="SUBTILASE_HIS"/>
    <property type="match status" value="1"/>
</dbReference>
<dbReference type="CDD" id="cd04077">
    <property type="entry name" value="Peptidases_S8_PCSK9_ProteinaseK_like"/>
    <property type="match status" value="1"/>
</dbReference>
<keyword evidence="7" id="KW-0732">Signal</keyword>
<dbReference type="OrthoDB" id="206201at2759"/>
<dbReference type="GeneID" id="106158943"/>
<dbReference type="GO" id="GO:0006508">
    <property type="term" value="P:proteolysis"/>
    <property type="evidence" value="ECO:0007669"/>
    <property type="project" value="UniProtKB-KW"/>
</dbReference>
<name>A0A1S3HY83_LINAN</name>
<feature type="compositionally biased region" description="Low complexity" evidence="6">
    <location>
        <begin position="80"/>
        <end position="106"/>
    </location>
</feature>
<dbReference type="PANTHER" id="PTHR43806">
    <property type="entry name" value="PEPTIDASE S8"/>
    <property type="match status" value="1"/>
</dbReference>
<feature type="region of interest" description="Disordered" evidence="6">
    <location>
        <begin position="80"/>
        <end position="122"/>
    </location>
</feature>
<dbReference type="InterPro" id="IPR015500">
    <property type="entry name" value="Peptidase_S8_subtilisin-rel"/>
</dbReference>
<feature type="active site" description="Charge relay system" evidence="5">
    <location>
        <position position="313"/>
    </location>
</feature>
<dbReference type="InParanoid" id="A0A1S3HY83"/>
<evidence type="ECO:0000256" key="4">
    <source>
        <dbReference type="ARBA" id="ARBA00022825"/>
    </source>
</evidence>
<feature type="signal peptide" evidence="7">
    <location>
        <begin position="1"/>
        <end position="22"/>
    </location>
</feature>
<organism evidence="9 10">
    <name type="scientific">Lingula anatina</name>
    <name type="common">Brachiopod</name>
    <name type="synonym">Lingula unguis</name>
    <dbReference type="NCBI Taxonomy" id="7574"/>
    <lineage>
        <taxon>Eukaryota</taxon>
        <taxon>Metazoa</taxon>
        <taxon>Spiralia</taxon>
        <taxon>Lophotrochozoa</taxon>
        <taxon>Brachiopoda</taxon>
        <taxon>Linguliformea</taxon>
        <taxon>Lingulata</taxon>
        <taxon>Lingulida</taxon>
        <taxon>Linguloidea</taxon>
        <taxon>Lingulidae</taxon>
        <taxon>Lingula</taxon>
    </lineage>
</organism>
<dbReference type="Proteomes" id="UP000085678">
    <property type="component" value="Unplaced"/>
</dbReference>
<dbReference type="InterPro" id="IPR023827">
    <property type="entry name" value="Peptidase_S8_Asp-AS"/>
</dbReference>
<evidence type="ECO:0000256" key="2">
    <source>
        <dbReference type="ARBA" id="ARBA00022670"/>
    </source>
</evidence>
<dbReference type="GO" id="GO:0004252">
    <property type="term" value="F:serine-type endopeptidase activity"/>
    <property type="evidence" value="ECO:0007669"/>
    <property type="project" value="UniProtKB-UniRule"/>
</dbReference>
<feature type="active site" description="Charge relay system" evidence="5">
    <location>
        <position position="471"/>
    </location>
</feature>
<dbReference type="Gene3D" id="3.40.50.200">
    <property type="entry name" value="Peptidase S8/S53 domain"/>
    <property type="match status" value="1"/>
</dbReference>
<dbReference type="RefSeq" id="XP_013390526.1">
    <property type="nucleotide sequence ID" value="XM_013535072.2"/>
</dbReference>
<evidence type="ECO:0000256" key="1">
    <source>
        <dbReference type="ARBA" id="ARBA00011073"/>
    </source>
</evidence>